<gene>
    <name evidence="5" type="ordered locus">Halhy_5079</name>
</gene>
<keyword evidence="1 3" id="KW-0479">Metal-binding</keyword>
<dbReference type="PANTHER" id="PTHR35889:SF3">
    <property type="entry name" value="F-BOX DOMAIN-CONTAINING PROTEIN"/>
    <property type="match status" value="1"/>
</dbReference>
<evidence type="ECO:0000256" key="2">
    <source>
        <dbReference type="ARBA" id="ARBA00023004"/>
    </source>
</evidence>
<organism evidence="5 6">
    <name type="scientific">Haliscomenobacter hydrossis (strain ATCC 27775 / DSM 1100 / LMG 10767 / O)</name>
    <dbReference type="NCBI Taxonomy" id="760192"/>
    <lineage>
        <taxon>Bacteria</taxon>
        <taxon>Pseudomonadati</taxon>
        <taxon>Bacteroidota</taxon>
        <taxon>Saprospiria</taxon>
        <taxon>Saprospirales</taxon>
        <taxon>Haliscomenobacteraceae</taxon>
        <taxon>Haliscomenobacter</taxon>
    </lineage>
</organism>
<accession>F4L2F2</accession>
<evidence type="ECO:0000256" key="1">
    <source>
        <dbReference type="ARBA" id="ARBA00022723"/>
    </source>
</evidence>
<dbReference type="PROSITE" id="PS51257">
    <property type="entry name" value="PROKAR_LIPOPROTEIN"/>
    <property type="match status" value="1"/>
</dbReference>
<sequence length="248" mass="26468">MKSKRLLLSAISLGVVLSVLMFACKEEYVYVGTLNPDNPQDTTGTNPGGGGITKPCSPDSVYFELSVMPILRSNCALSGCHDAISREEGIILDSYANTLKTGKIKVNSPASSKIYTVLNLSDPEDRMPPAPSNPLTNSEKAIILKWIQQGAKNLSCDAICDSTQTSFKNNILPIITLQCKGCHSGTAASGGGILLSTYAEIKKYADNGALLGSLVHAKGYSAMPKNGKLPDCDISKIRSWIRQGKLNN</sequence>
<dbReference type="RefSeq" id="WP_013767440.1">
    <property type="nucleotide sequence ID" value="NC_015510.1"/>
</dbReference>
<dbReference type="InterPro" id="IPR009056">
    <property type="entry name" value="Cyt_c-like_dom"/>
</dbReference>
<dbReference type="GO" id="GO:0009055">
    <property type="term" value="F:electron transfer activity"/>
    <property type="evidence" value="ECO:0007669"/>
    <property type="project" value="InterPro"/>
</dbReference>
<dbReference type="HOGENOM" id="CLU_097873_0_0_10"/>
<evidence type="ECO:0000313" key="6">
    <source>
        <dbReference type="Proteomes" id="UP000008461"/>
    </source>
</evidence>
<keyword evidence="3" id="KW-0349">Heme</keyword>
<reference evidence="5 6" key="1">
    <citation type="journal article" date="2011" name="Stand. Genomic Sci.">
        <title>Complete genome sequence of Haliscomenobacter hydrossis type strain (O).</title>
        <authorList>
            <consortium name="US DOE Joint Genome Institute (JGI-PGF)"/>
            <person name="Daligault H."/>
            <person name="Lapidus A."/>
            <person name="Zeytun A."/>
            <person name="Nolan M."/>
            <person name="Lucas S."/>
            <person name="Del Rio T.G."/>
            <person name="Tice H."/>
            <person name="Cheng J.F."/>
            <person name="Tapia R."/>
            <person name="Han C."/>
            <person name="Goodwin L."/>
            <person name="Pitluck S."/>
            <person name="Liolios K."/>
            <person name="Pagani I."/>
            <person name="Ivanova N."/>
            <person name="Huntemann M."/>
            <person name="Mavromatis K."/>
            <person name="Mikhailova N."/>
            <person name="Pati A."/>
            <person name="Chen A."/>
            <person name="Palaniappan K."/>
            <person name="Land M."/>
            <person name="Hauser L."/>
            <person name="Brambilla E.M."/>
            <person name="Rohde M."/>
            <person name="Verbarg S."/>
            <person name="Goker M."/>
            <person name="Bristow J."/>
            <person name="Eisen J.A."/>
            <person name="Markowitz V."/>
            <person name="Hugenholtz P."/>
            <person name="Kyrpides N.C."/>
            <person name="Klenk H.P."/>
            <person name="Woyke T."/>
        </authorList>
    </citation>
    <scope>NUCLEOTIDE SEQUENCE [LARGE SCALE GENOMIC DNA]</scope>
    <source>
        <strain evidence="6">ATCC 27775 / DSM 1100 / LMG 10767 / O</strain>
    </source>
</reference>
<evidence type="ECO:0000259" key="4">
    <source>
        <dbReference type="PROSITE" id="PS51007"/>
    </source>
</evidence>
<dbReference type="GO" id="GO:0046872">
    <property type="term" value="F:metal ion binding"/>
    <property type="evidence" value="ECO:0007669"/>
    <property type="project" value="UniProtKB-KW"/>
</dbReference>
<dbReference type="STRING" id="760192.Halhy_5079"/>
<dbReference type="GO" id="GO:0020037">
    <property type="term" value="F:heme binding"/>
    <property type="evidence" value="ECO:0007669"/>
    <property type="project" value="InterPro"/>
</dbReference>
<keyword evidence="2 3" id="KW-0408">Iron</keyword>
<dbReference type="PANTHER" id="PTHR35889">
    <property type="entry name" value="CYCLOINULO-OLIGOSACCHARIDE FRUCTANOTRANSFERASE-RELATED"/>
    <property type="match status" value="1"/>
</dbReference>
<dbReference type="EMBL" id="CP002691">
    <property type="protein sequence ID" value="AEE52905.1"/>
    <property type="molecule type" value="Genomic_DNA"/>
</dbReference>
<reference key="2">
    <citation type="submission" date="2011-04" db="EMBL/GenBank/DDBJ databases">
        <title>Complete sequence of chromosome of Haliscomenobacter hydrossis DSM 1100.</title>
        <authorList>
            <consortium name="US DOE Joint Genome Institute (JGI-PGF)"/>
            <person name="Lucas S."/>
            <person name="Han J."/>
            <person name="Lapidus A."/>
            <person name="Bruce D."/>
            <person name="Goodwin L."/>
            <person name="Pitluck S."/>
            <person name="Peters L."/>
            <person name="Kyrpides N."/>
            <person name="Mavromatis K."/>
            <person name="Ivanova N."/>
            <person name="Ovchinnikova G."/>
            <person name="Pagani I."/>
            <person name="Daligault H."/>
            <person name="Detter J.C."/>
            <person name="Han C."/>
            <person name="Land M."/>
            <person name="Hauser L."/>
            <person name="Markowitz V."/>
            <person name="Cheng J.-F."/>
            <person name="Hugenholtz P."/>
            <person name="Woyke T."/>
            <person name="Wu D."/>
            <person name="Verbarg S."/>
            <person name="Frueling A."/>
            <person name="Brambilla E."/>
            <person name="Klenk H.-P."/>
            <person name="Eisen J.A."/>
        </authorList>
    </citation>
    <scope>NUCLEOTIDE SEQUENCE</scope>
    <source>
        <strain>DSM 1100</strain>
    </source>
</reference>
<name>F4L2F2_HALH1</name>
<evidence type="ECO:0000313" key="5">
    <source>
        <dbReference type="EMBL" id="AEE52905.1"/>
    </source>
</evidence>
<feature type="domain" description="Cytochrome c" evidence="4">
    <location>
        <begin position="145"/>
        <end position="245"/>
    </location>
</feature>
<dbReference type="AlphaFoldDB" id="F4L2F2"/>
<dbReference type="eggNOG" id="COG2010">
    <property type="taxonomic scope" value="Bacteria"/>
</dbReference>
<keyword evidence="6" id="KW-1185">Reference proteome</keyword>
<evidence type="ECO:0000256" key="3">
    <source>
        <dbReference type="PROSITE-ProRule" id="PRU00433"/>
    </source>
</evidence>
<dbReference type="PROSITE" id="PS51007">
    <property type="entry name" value="CYTC"/>
    <property type="match status" value="1"/>
</dbReference>
<dbReference type="KEGG" id="hhy:Halhy_5079"/>
<proteinExistence type="predicted"/>
<dbReference type="OrthoDB" id="9786191at2"/>
<protein>
    <recommendedName>
        <fullName evidence="4">Cytochrome c domain-containing protein</fullName>
    </recommendedName>
</protein>
<dbReference type="Proteomes" id="UP000008461">
    <property type="component" value="Chromosome"/>
</dbReference>